<proteinExistence type="predicted"/>
<evidence type="ECO:0000313" key="2">
    <source>
        <dbReference type="EMBL" id="WNB17790.1"/>
    </source>
</evidence>
<sequence length="59" mass="6658">MFNRNRFAIVITIGSAILLIVNLYSLDYDHLSFSEIAGPLSNIFLILAMFTVLLPKKND</sequence>
<feature type="transmembrane region" description="Helical" evidence="1">
    <location>
        <begin position="7"/>
        <end position="24"/>
    </location>
</feature>
<dbReference type="KEGG" id="marp:QYS47_28175"/>
<organism evidence="2">
    <name type="scientific">Marivirga arenosa</name>
    <dbReference type="NCBI Taxonomy" id="3059076"/>
    <lineage>
        <taxon>Bacteria</taxon>
        <taxon>Pseudomonadati</taxon>
        <taxon>Bacteroidota</taxon>
        <taxon>Cytophagia</taxon>
        <taxon>Cytophagales</taxon>
        <taxon>Marivirgaceae</taxon>
        <taxon>Marivirga</taxon>
    </lineage>
</organism>
<dbReference type="Proteomes" id="UP001232019">
    <property type="component" value="Chromosome"/>
</dbReference>
<dbReference type="EMBL" id="CP129968">
    <property type="protein sequence ID" value="WNB17790.1"/>
    <property type="molecule type" value="Genomic_DNA"/>
</dbReference>
<gene>
    <name evidence="2" type="ORF">QYS47_28175</name>
</gene>
<keyword evidence="1" id="KW-0472">Membrane</keyword>
<name>A0AA51ZW01_9BACT</name>
<reference evidence="2" key="1">
    <citation type="submission" date="2023-08" db="EMBL/GenBank/DDBJ databases">
        <title>Comparative genomics and taxonomic characterization of three novel marine species of genus Marivirga.</title>
        <authorList>
            <person name="Muhammad N."/>
            <person name="Kim S.-G."/>
        </authorList>
    </citation>
    <scope>NUCLEOTIDE SEQUENCE</scope>
    <source>
        <strain evidence="2">BKB1-2</strain>
    </source>
</reference>
<feature type="transmembrane region" description="Helical" evidence="1">
    <location>
        <begin position="36"/>
        <end position="54"/>
    </location>
</feature>
<evidence type="ECO:0000256" key="1">
    <source>
        <dbReference type="SAM" id="Phobius"/>
    </source>
</evidence>
<keyword evidence="1" id="KW-1133">Transmembrane helix</keyword>
<accession>A0AA51ZW01</accession>
<dbReference type="AlphaFoldDB" id="A0AA51ZW01"/>
<protein>
    <submittedName>
        <fullName evidence="2">Uncharacterized protein</fullName>
    </submittedName>
</protein>
<keyword evidence="1" id="KW-0812">Transmembrane</keyword>